<dbReference type="InterPro" id="IPR011989">
    <property type="entry name" value="ARM-like"/>
</dbReference>
<reference evidence="3 4" key="1">
    <citation type="submission" date="2017-04" db="EMBL/GenBank/DDBJ databases">
        <authorList>
            <person name="Afonso C.L."/>
            <person name="Miller P.J."/>
            <person name="Scott M.A."/>
            <person name="Spackman E."/>
            <person name="Goraichik I."/>
            <person name="Dimitrov K.M."/>
            <person name="Suarez D.L."/>
            <person name="Swayne D.E."/>
        </authorList>
    </citation>
    <scope>NUCLEOTIDE SEQUENCE [LARGE SCALE GENOMIC DNA]</scope>
    <source>
        <strain evidence="3 4">A2P</strain>
    </source>
</reference>
<dbReference type="SMART" id="SM00567">
    <property type="entry name" value="EZ_HEAT"/>
    <property type="match status" value="3"/>
</dbReference>
<sequence length="1431" mass="156119">MADKKPARSKRAAPNKAGGRRTAASGGPPARSRRKPGNPGFSGFEYQIEVTVWVALDLMLAKGVTEEVVIEPRSEEDLEAAVRDPSAASLGLTAQGARLDLILQAKTRSGSPWPTTAIADVLLGRDGEESDRGAKRSRPLAMLQDDPQRRYVFVTNEASAEGLRAHEGEHLFDFPEVDELPPHTRAGYDSTAQASLAPRILLLTGVTREVLGARIGALLSQHGHVPISKHHDCLRDLREAVRQRIEGAHGGRWKRSEVMDVLVRHGGSLAPTRDMDRYVRPKSFDAIKTQLDKAHAVVIAGPSGTGKTLTADILELDLRRGSPVFDVIGEENGPGYIRRNLTRADSVLFHLRDPWGGNRLMPGADRWSGELPKLLDNAGPGRKFLITSRSDVLQSAGHQLMKQLQPYVVSIEVEDYGPKRLAEIYDGIAADLGDHARQLAAQHRERALKELTRPYEVKRFLVALSREDRRKPRKIDEILADSQIEAISKVIADQIAPLGADGAEAAAIIWAMLSARGAVSRDVFAKLGRRLRSAEPNLRPDIDGLIDFLVAGQNLRQDGAALAFYHPRVEDGLRLTFMGRPRDAEQTLSTLVDVLLGWDRSGEDWGLETGLNVLRATAKVGKLQLDLSAATTQRLDQHLEAVALSAEKRADFERALRDLERFGSEDHPPARLARILIEGGPETDSIVFRERWRAPSLAETDVSTLRSDSRTQPMIERFIREVLPFSHRDYHSELIPLLERLATDLRPAFWDALGAIAGPGGPHDNIDVIVTGALTGAAPDYERATERFARSEAEADAWLEGFADESYQAQEHAVDADAADHIVDEPSEQYFNAREGMKMVVRLRRAHEGVMWIAASPHRKLLLYALGDLIAQTRRAPPIAELKFLLENADDWVRDQAWRAAKQHWDDSLGGVLVDELARPDIGNTSLRHQLVEIAAAHGRGDPMPDLVAVFGRVPLGRRLELVYDVFTTKLDDDPEGEDGTTARRARAERLLQSLTGGERALAQALVDILAGGDIRAVAGALSQPSREVLALMLASASVDLLGPLACLAAGGGLNIDDAATRLLSTDDAADGKAAIQVILIANGADLRAKLLKALAHKRYNVRRRALRVLAADAPATERARLIECANDHSADVRLAFATLMEEYCWPEAVNALVKLLGDTRNFASHLGAGSSWSKFSVARAAARALGAYEALPAPAIEALLEAAQAEAPDPFVACGALSALANQDDPRTIPVMLSALASPGLDHSRSHRPRAQAAAWSLCDRATSGRSDMLSADALRIAEQDEAAVAGPLLIAFGVHPGEMRENLLKRLRASRQFDREAVVRTVAVAVDAIAGMSLDDREQSLWRLARGEALDSLSPEDRAVLETWSQALDLKGGFERFIAWIAEAAFRLPLNGELDNIRAFALPERIGVLTMRSLTPYREEGGSQVDDGT</sequence>
<organism evidence="3 4">
    <name type="scientific">Azospirillum oryzae</name>
    <dbReference type="NCBI Taxonomy" id="286727"/>
    <lineage>
        <taxon>Bacteria</taxon>
        <taxon>Pseudomonadati</taxon>
        <taxon>Pseudomonadota</taxon>
        <taxon>Alphaproteobacteria</taxon>
        <taxon>Rhodospirillales</taxon>
        <taxon>Azospirillaceae</taxon>
        <taxon>Azospirillum</taxon>
    </lineage>
</organism>
<name>A0A1X7EJ85_9PROT</name>
<evidence type="ECO:0000256" key="1">
    <source>
        <dbReference type="SAM" id="MobiDB-lite"/>
    </source>
</evidence>
<gene>
    <name evidence="3" type="ORF">SAMN02982917_1750</name>
</gene>
<proteinExistence type="predicted"/>
<accession>A0A1X7EJ85</accession>
<evidence type="ECO:0000313" key="4">
    <source>
        <dbReference type="Proteomes" id="UP000192936"/>
    </source>
</evidence>
<dbReference type="Gene3D" id="1.25.10.10">
    <property type="entry name" value="Leucine-rich Repeat Variant"/>
    <property type="match status" value="1"/>
</dbReference>
<dbReference type="InterPro" id="IPR027417">
    <property type="entry name" value="P-loop_NTPase"/>
</dbReference>
<dbReference type="OrthoDB" id="9806903at2"/>
<dbReference type="Pfam" id="PF20720">
    <property type="entry name" value="nSTAND3"/>
    <property type="match status" value="1"/>
</dbReference>
<dbReference type="InterPro" id="IPR016024">
    <property type="entry name" value="ARM-type_fold"/>
</dbReference>
<feature type="domain" description="Novel STAND NTPase 3" evidence="2">
    <location>
        <begin position="278"/>
        <end position="424"/>
    </location>
</feature>
<dbReference type="Proteomes" id="UP000192936">
    <property type="component" value="Unassembled WGS sequence"/>
</dbReference>
<dbReference type="EMBL" id="FXAK01000002">
    <property type="protein sequence ID" value="SMF34895.1"/>
    <property type="molecule type" value="Genomic_DNA"/>
</dbReference>
<dbReference type="SUPFAM" id="SSF52540">
    <property type="entry name" value="P-loop containing nucleoside triphosphate hydrolases"/>
    <property type="match status" value="1"/>
</dbReference>
<dbReference type="STRING" id="286727.SAMN02982917_1750"/>
<feature type="region of interest" description="Disordered" evidence="1">
    <location>
        <begin position="1"/>
        <end position="39"/>
    </location>
</feature>
<dbReference type="InterPro" id="IPR049050">
    <property type="entry name" value="nSTAND3"/>
</dbReference>
<dbReference type="Pfam" id="PF13646">
    <property type="entry name" value="HEAT_2"/>
    <property type="match status" value="1"/>
</dbReference>
<evidence type="ECO:0000259" key="2">
    <source>
        <dbReference type="Pfam" id="PF20720"/>
    </source>
</evidence>
<dbReference type="RefSeq" id="WP_085084258.1">
    <property type="nucleotide sequence ID" value="NZ_FXAK01000002.1"/>
</dbReference>
<evidence type="ECO:0000313" key="3">
    <source>
        <dbReference type="EMBL" id="SMF34895.1"/>
    </source>
</evidence>
<dbReference type="InterPro" id="IPR004155">
    <property type="entry name" value="PBS_lyase_HEAT"/>
</dbReference>
<dbReference type="SUPFAM" id="SSF48371">
    <property type="entry name" value="ARM repeat"/>
    <property type="match status" value="1"/>
</dbReference>
<protein>
    <recommendedName>
        <fullName evidence="2">Novel STAND NTPase 3 domain-containing protein</fullName>
    </recommendedName>
</protein>